<dbReference type="Pfam" id="PF01476">
    <property type="entry name" value="LysM"/>
    <property type="match status" value="2"/>
</dbReference>
<dbReference type="CDD" id="cd00118">
    <property type="entry name" value="LysM"/>
    <property type="match status" value="2"/>
</dbReference>
<dbReference type="InterPro" id="IPR050570">
    <property type="entry name" value="Cell_wall_metabolism_enzyme"/>
</dbReference>
<dbReference type="RefSeq" id="WP_088711579.1">
    <property type="nucleotide sequence ID" value="NZ_NFZT01000001.1"/>
</dbReference>
<feature type="domain" description="LysM" evidence="3">
    <location>
        <begin position="57"/>
        <end position="101"/>
    </location>
</feature>
<keyword evidence="5" id="KW-1185">Reference proteome</keyword>
<dbReference type="SMART" id="SM00257">
    <property type="entry name" value="LysM"/>
    <property type="match status" value="2"/>
</dbReference>
<dbReference type="InterPro" id="IPR016047">
    <property type="entry name" value="M23ase_b-sheet_dom"/>
</dbReference>
<proteinExistence type="predicted"/>
<gene>
    <name evidence="4" type="ORF">B5C34_04525</name>
</gene>
<dbReference type="InterPro" id="IPR011055">
    <property type="entry name" value="Dup_hybrid_motif"/>
</dbReference>
<accession>A0A219B4S6</accession>
<dbReference type="PROSITE" id="PS51782">
    <property type="entry name" value="LYSM"/>
    <property type="match status" value="2"/>
</dbReference>
<dbReference type="Gene3D" id="2.70.70.10">
    <property type="entry name" value="Glucose Permease (Domain IIA)"/>
    <property type="match status" value="1"/>
</dbReference>
<dbReference type="InterPro" id="IPR018392">
    <property type="entry name" value="LysM"/>
</dbReference>
<dbReference type="PANTHER" id="PTHR21666">
    <property type="entry name" value="PEPTIDASE-RELATED"/>
    <property type="match status" value="1"/>
</dbReference>
<feature type="domain" description="LysM" evidence="3">
    <location>
        <begin position="105"/>
        <end position="149"/>
    </location>
</feature>
<dbReference type="EMBL" id="NFZT01000001">
    <property type="protein sequence ID" value="OWV32789.1"/>
    <property type="molecule type" value="Genomic_DNA"/>
</dbReference>
<evidence type="ECO:0000313" key="4">
    <source>
        <dbReference type="EMBL" id="OWV32789.1"/>
    </source>
</evidence>
<dbReference type="AlphaFoldDB" id="A0A219B4S6"/>
<organism evidence="4 5">
    <name type="scientific">Pacificimonas flava</name>
    <dbReference type="NCBI Taxonomy" id="1234595"/>
    <lineage>
        <taxon>Bacteria</taxon>
        <taxon>Pseudomonadati</taxon>
        <taxon>Pseudomonadota</taxon>
        <taxon>Alphaproteobacteria</taxon>
        <taxon>Sphingomonadales</taxon>
        <taxon>Sphingosinicellaceae</taxon>
        <taxon>Pacificimonas</taxon>
    </lineage>
</organism>
<dbReference type="CDD" id="cd12797">
    <property type="entry name" value="M23_peptidase"/>
    <property type="match status" value="1"/>
</dbReference>
<evidence type="ECO:0000259" key="3">
    <source>
        <dbReference type="PROSITE" id="PS51782"/>
    </source>
</evidence>
<dbReference type="GO" id="GO:0004222">
    <property type="term" value="F:metalloendopeptidase activity"/>
    <property type="evidence" value="ECO:0007669"/>
    <property type="project" value="TreeGrafter"/>
</dbReference>
<dbReference type="InterPro" id="IPR036779">
    <property type="entry name" value="LysM_dom_sf"/>
</dbReference>
<evidence type="ECO:0000256" key="1">
    <source>
        <dbReference type="SAM" id="MobiDB-lite"/>
    </source>
</evidence>
<feature type="signal peptide" evidence="2">
    <location>
        <begin position="1"/>
        <end position="15"/>
    </location>
</feature>
<feature type="chain" id="PRO_5012736259" description="LysM domain-containing protein" evidence="2">
    <location>
        <begin position="16"/>
        <end position="332"/>
    </location>
</feature>
<dbReference type="PANTHER" id="PTHR21666:SF270">
    <property type="entry name" value="MUREIN HYDROLASE ACTIVATOR ENVC"/>
    <property type="match status" value="1"/>
</dbReference>
<dbReference type="SUPFAM" id="SSF51261">
    <property type="entry name" value="Duplicated hybrid motif"/>
    <property type="match status" value="1"/>
</dbReference>
<protein>
    <recommendedName>
        <fullName evidence="3">LysM domain-containing protein</fullName>
    </recommendedName>
</protein>
<dbReference type="Pfam" id="PF01551">
    <property type="entry name" value="Peptidase_M23"/>
    <property type="match status" value="1"/>
</dbReference>
<feature type="region of interest" description="Disordered" evidence="1">
    <location>
        <begin position="19"/>
        <end position="43"/>
    </location>
</feature>
<dbReference type="PROSITE" id="PS51257">
    <property type="entry name" value="PROKAR_LIPOPROTEIN"/>
    <property type="match status" value="1"/>
</dbReference>
<keyword evidence="2" id="KW-0732">Signal</keyword>
<dbReference type="OrthoDB" id="9795421at2"/>
<dbReference type="Proteomes" id="UP000198462">
    <property type="component" value="Unassembled WGS sequence"/>
</dbReference>
<comment type="caution">
    <text evidence="4">The sequence shown here is derived from an EMBL/GenBank/DDBJ whole genome shotgun (WGS) entry which is preliminary data.</text>
</comment>
<name>A0A219B4S6_9SPHN</name>
<dbReference type="SUPFAM" id="SSF54106">
    <property type="entry name" value="LysM domain"/>
    <property type="match status" value="1"/>
</dbReference>
<evidence type="ECO:0000313" key="5">
    <source>
        <dbReference type="Proteomes" id="UP000198462"/>
    </source>
</evidence>
<dbReference type="Gene3D" id="3.10.350.10">
    <property type="entry name" value="LysM domain"/>
    <property type="match status" value="2"/>
</dbReference>
<reference evidence="5" key="1">
    <citation type="submission" date="2017-05" db="EMBL/GenBank/DDBJ databases">
        <authorList>
            <person name="Lin X."/>
        </authorList>
    </citation>
    <scope>NUCLEOTIDE SEQUENCE [LARGE SCALE GENOMIC DNA]</scope>
    <source>
        <strain evidence="5">JLT2012</strain>
    </source>
</reference>
<evidence type="ECO:0000256" key="2">
    <source>
        <dbReference type="SAM" id="SignalP"/>
    </source>
</evidence>
<sequence length="332" mass="35301">MRAAPVILALASALAACVPPDGPRYSPPSERAQSQTAVRERWQPQDVVTNARPVDESSYEVRPGDSLSVIAERSGASISAIAAANGLAPPYTIFPGQELRIPGGRYHRVNRGETGIAIALAYGVDWDRIVAANGLEPPFLLRVGQRLRLPGSGPASPAQPGRTEQTEAGREHIRMAAFDIDIDDIISGGEPAGTADTVRPREIVPFDGRFSWPAKGRLVSGYGAKAGGLYNDGINIAASAGDPVRAAASGTVIYAGNGVEGWGNLILIKHDDSWVSAYAHNQAFYVERGDRVNLGERIADVGQSGSVDSPQLHFELRQGRRPVDPQRYLPAG</sequence>